<name>A0ABP8WK19_9ACTN</name>
<accession>A0ABP8WK19</accession>
<dbReference type="CDD" id="cd13590">
    <property type="entry name" value="PBP2_PotD_PotF_like"/>
    <property type="match status" value="1"/>
</dbReference>
<keyword evidence="6" id="KW-1185">Reference proteome</keyword>
<evidence type="ECO:0000256" key="3">
    <source>
        <dbReference type="ARBA" id="ARBA00022729"/>
    </source>
</evidence>
<evidence type="ECO:0000256" key="1">
    <source>
        <dbReference type="ARBA" id="ARBA00004418"/>
    </source>
</evidence>
<evidence type="ECO:0000313" key="6">
    <source>
        <dbReference type="Proteomes" id="UP001499974"/>
    </source>
</evidence>
<dbReference type="Pfam" id="PF13416">
    <property type="entry name" value="SBP_bac_8"/>
    <property type="match status" value="1"/>
</dbReference>
<dbReference type="EMBL" id="BAABKM010000001">
    <property type="protein sequence ID" value="GAA4690303.1"/>
    <property type="molecule type" value="Genomic_DNA"/>
</dbReference>
<gene>
    <name evidence="5" type="ORF">GCM10023349_00860</name>
</gene>
<evidence type="ECO:0000256" key="4">
    <source>
        <dbReference type="ARBA" id="ARBA00022764"/>
    </source>
</evidence>
<keyword evidence="4" id="KW-0574">Periplasm</keyword>
<dbReference type="PANTHER" id="PTHR30222:SF17">
    <property type="entry name" value="SPERMIDINE_PUTRESCINE-BINDING PERIPLASMIC PROTEIN"/>
    <property type="match status" value="1"/>
</dbReference>
<protein>
    <submittedName>
        <fullName evidence="5">Spermidine/putrescine ABC transporter substrate-binding protein</fullName>
    </submittedName>
</protein>
<dbReference type="InterPro" id="IPR001188">
    <property type="entry name" value="Sperm_putr-bd"/>
</dbReference>
<dbReference type="Proteomes" id="UP001499974">
    <property type="component" value="Unassembled WGS sequence"/>
</dbReference>
<dbReference type="RefSeq" id="WP_345518115.1">
    <property type="nucleotide sequence ID" value="NZ_BAABKM010000001.1"/>
</dbReference>
<organism evidence="5 6">
    <name type="scientific">Nocardioides conyzicola</name>
    <dbReference type="NCBI Taxonomy" id="1651781"/>
    <lineage>
        <taxon>Bacteria</taxon>
        <taxon>Bacillati</taxon>
        <taxon>Actinomycetota</taxon>
        <taxon>Actinomycetes</taxon>
        <taxon>Propionibacteriales</taxon>
        <taxon>Nocardioidaceae</taxon>
        <taxon>Nocardioides</taxon>
    </lineage>
</organism>
<dbReference type="PRINTS" id="PR00909">
    <property type="entry name" value="SPERMDNBNDNG"/>
</dbReference>
<keyword evidence="3" id="KW-0732">Signal</keyword>
<comment type="subcellular location">
    <subcellularLocation>
        <location evidence="1">Periplasm</location>
    </subcellularLocation>
</comment>
<keyword evidence="2" id="KW-0813">Transport</keyword>
<proteinExistence type="predicted"/>
<evidence type="ECO:0000313" key="5">
    <source>
        <dbReference type="EMBL" id="GAA4690303.1"/>
    </source>
</evidence>
<evidence type="ECO:0000256" key="2">
    <source>
        <dbReference type="ARBA" id="ARBA00022448"/>
    </source>
</evidence>
<dbReference type="InterPro" id="IPR006059">
    <property type="entry name" value="SBP"/>
</dbReference>
<sequence>MAQGPTGGGRGGLSRRGLLKAGGGVAFAGVSIAALKLPFFGVEPRKVNPADCRATDVSAKDKRLIVSNWPAYIDPKKKATSTLRVFEDQTGITVDYTDDVNDNNEFYAKVKNQLGSCEPINRDMIVLTDWMAARMISLGWIQPLDKAKVPNLHANLIKPLRDRQWDKDLTYHAPWQSGLTGIAYNAAKTGEVKSFEELLTRSELKGKVSLLSEMRDTMGFMLKVVGANPSDFSDDDWANAIDKLRDVVASGQIRAFTGNEYIQDLAAGNIVACEAWSGDVIQAQFDNPDIKFIAPEEGLSLWSDNMLVPNLAKHQANAEKWIDYYYDPENAAKLAAYVNYICPVEGAQQEMEKVDPSLVDNKLIFPDDETLDVTFDFMPLSEEQITAYQGEFDDVTGG</sequence>
<comment type="caution">
    <text evidence="5">The sequence shown here is derived from an EMBL/GenBank/DDBJ whole genome shotgun (WGS) entry which is preliminary data.</text>
</comment>
<dbReference type="Gene3D" id="3.40.190.10">
    <property type="entry name" value="Periplasmic binding protein-like II"/>
    <property type="match status" value="2"/>
</dbReference>
<reference evidence="6" key="1">
    <citation type="journal article" date="2019" name="Int. J. Syst. Evol. Microbiol.">
        <title>The Global Catalogue of Microorganisms (GCM) 10K type strain sequencing project: providing services to taxonomists for standard genome sequencing and annotation.</title>
        <authorList>
            <consortium name="The Broad Institute Genomics Platform"/>
            <consortium name="The Broad Institute Genome Sequencing Center for Infectious Disease"/>
            <person name="Wu L."/>
            <person name="Ma J."/>
        </authorList>
    </citation>
    <scope>NUCLEOTIDE SEQUENCE [LARGE SCALE GENOMIC DNA]</scope>
    <source>
        <strain evidence="6">JCM 18531</strain>
    </source>
</reference>
<dbReference type="SUPFAM" id="SSF53850">
    <property type="entry name" value="Periplasmic binding protein-like II"/>
    <property type="match status" value="1"/>
</dbReference>
<dbReference type="PANTHER" id="PTHR30222">
    <property type="entry name" value="SPERMIDINE/PUTRESCINE-BINDING PERIPLASMIC PROTEIN"/>
    <property type="match status" value="1"/>
</dbReference>